<proteinExistence type="predicted"/>
<dbReference type="Proteomes" id="UP000663879">
    <property type="component" value="Unassembled WGS sequence"/>
</dbReference>
<dbReference type="OrthoDB" id="9991589at2759"/>
<evidence type="ECO:0000313" key="2">
    <source>
        <dbReference type="Proteomes" id="UP000663879"/>
    </source>
</evidence>
<name>A0A814I2F3_9BILA</name>
<gene>
    <name evidence="1" type="ORF">OXX778_LOCUS17265</name>
</gene>
<reference evidence="1" key="1">
    <citation type="submission" date="2021-02" db="EMBL/GenBank/DDBJ databases">
        <authorList>
            <person name="Nowell W R."/>
        </authorList>
    </citation>
    <scope>NUCLEOTIDE SEQUENCE</scope>
    <source>
        <strain evidence="1">Ploen Becks lab</strain>
    </source>
</reference>
<dbReference type="AlphaFoldDB" id="A0A814I2F3"/>
<dbReference type="EMBL" id="CAJNOC010004359">
    <property type="protein sequence ID" value="CAF1018694.1"/>
    <property type="molecule type" value="Genomic_DNA"/>
</dbReference>
<keyword evidence="2" id="KW-1185">Reference proteome</keyword>
<protein>
    <submittedName>
        <fullName evidence="1">Uncharacterized protein</fullName>
    </submittedName>
</protein>
<evidence type="ECO:0000313" key="1">
    <source>
        <dbReference type="EMBL" id="CAF1018694.1"/>
    </source>
</evidence>
<comment type="caution">
    <text evidence="1">The sequence shown here is derived from an EMBL/GenBank/DDBJ whole genome shotgun (WGS) entry which is preliminary data.</text>
</comment>
<organism evidence="1 2">
    <name type="scientific">Brachionus calyciflorus</name>
    <dbReference type="NCBI Taxonomy" id="104777"/>
    <lineage>
        <taxon>Eukaryota</taxon>
        <taxon>Metazoa</taxon>
        <taxon>Spiralia</taxon>
        <taxon>Gnathifera</taxon>
        <taxon>Rotifera</taxon>
        <taxon>Eurotatoria</taxon>
        <taxon>Monogononta</taxon>
        <taxon>Pseudotrocha</taxon>
        <taxon>Ploima</taxon>
        <taxon>Brachionidae</taxon>
        <taxon>Brachionus</taxon>
    </lineage>
</organism>
<accession>A0A814I2F3</accession>
<sequence length="161" mass="18844">MNSETVKKYFSCSTILNQMLQVQKRLDCFKLCTRQNNCEYLKYKLNNCSLYLFLSFYESLKDGSFWFKNKNDKIFTDSTITNEICNYSLLTRNYPISNLTNNGFQIVYDQFYSHSTIYSDICLRSIEASLLGIYLSKSTSKNNTYDTSDPLRLSWHFNSGG</sequence>